<feature type="domain" description="Actin-fragmin kinase catalytic" evidence="11">
    <location>
        <begin position="280"/>
        <end position="447"/>
    </location>
</feature>
<feature type="region of interest" description="Disordered" evidence="9">
    <location>
        <begin position="805"/>
        <end position="841"/>
    </location>
</feature>
<evidence type="ECO:0000313" key="13">
    <source>
        <dbReference type="EMBL" id="CAE8597882.1"/>
    </source>
</evidence>
<evidence type="ECO:0000256" key="1">
    <source>
        <dbReference type="ARBA" id="ARBA00004230"/>
    </source>
</evidence>
<comment type="subcellular location">
    <subcellularLocation>
        <location evidence="1">Cell projection</location>
        <location evidence="1">Cilium</location>
        <location evidence="1">Flagellum</location>
    </subcellularLocation>
    <subcellularLocation>
        <location evidence="2">Cytoplasm</location>
        <location evidence="2">Cytoskeleton</location>
        <location evidence="2">Cilium axoneme</location>
    </subcellularLocation>
</comment>
<sequence length="1553" mass="171560">MATSAEVHPVQDDLKGSGKGKSSLLQPRLPQPPPPPNAAAASAPKAAKPRLASVLLAAKANLKAGYLPTPSCQTGKPQLWSGMQCLRAQAPDGHFELEAVADQMHIIYKEACLDVAEIKIYDRLCEQGRCFPTAFVLKMFERIEQSASDAIVSTSDRGDSDQLKEGNTQARAQGFSEERSESLKGCLARLHGPACGLEWVECAKEWMAKQEADSTRDALAASLVEEWFEGFERRSQARIISAEEQKQREEKQRLRNEVARQEETRRSEHWRGMQSRSIGEVPWEAVQTTLWCAGGTGGAALVQIGPSEAVVVKPQAMTAVAEALAGEVAVLIGVRVAVSRALSSAQGEFTAMSAALRSAPCMVPEHWALIQAMTGRSREFVAIIEFVPGCLLQGVAGQQALRAADSSRLLLELGSLIALDCLLNNLDRVPAIWHNDGNLSNVMISASGDVVGIDQQVNAIRDPVGREKYLSALRDFCSDARLGRVSGSAPAARIKTAIVENCGVELSEDQCVMVLDGAFRTFRHVAEHRADLAASLTLVGEKLTTAFSPASVDVGLSSLELMLEFVSDCMGTVAEWGRGGIPVGSGLPGLPGTGCADKMDEDGAIEQRSEPTTQKVIRCRRHVADALALAAFCSSLDRPKEELLLEHVREFEEQFVQVYGNRFLFLCPPNEYGIPKFLPTTIRPTHLPYQELYEFKPCAQFLADFFSYDELNPPDRYPTVIPAPASVLTWCAGDCFDLSMALSSLLIGVGYDAYCVSGFAPRFITTRNEARSACPQLEWDNEEKKEDVQAEDDEFVIPKKPPLRSEYQEAKRKAEDADNERMQEEEMKSDSEDDPSSEEDEFENRRIHCWVLIRKGSREVNEDIYIEPTTGRIYEVGRCPYLKLDLIWNHKNLWVNMQVCSASQVQLDLYNSRYFEYVMLDPESTGHENGANPDDEAGGAIAAGTAGEGDEENGLGQAAQILDMSLTYRVQGAPFEAGDAWKSPVPARDRKDGCVCISSVTSRGTSPIRVDAYLACNAKRNLARLEKASLVEVFVPETPNHESPDLGNSSWAIAMAATAIMTGFSAAGRRIRNGGRLQVVRSAAPGRREVASSIAGMLSAAGTFVASPSGAGAFSFGRPTMEPNASGFPVIGSEDIMRAKEHGTSPQAVQQKLRWNVDRANADRISSFNRDYAEQAGSWRSTNFLKEVDKAAGVETTFYDSVTGKPLFIAPRGRSFEAFQKESNYHGWPSFRDEEVVWANVRCLPDGETVSVDGTHLGHNIPDDKNRYCINLVCIAGFPAGGTACDFLALALEAIFWHSSHFYFLKDDFIRLKYLNLVMLTFGFWQVNIVFLHCLASLLKVKSAKLQGHAGHGLPFAAWLVRLHGKCADKALYKDVRRQIPLEIRERFRHRRDKLYERKRRPMQNENVERFLPGRPSTSTSAAGGALKEFREVSAVSRELIFYNSRLDGLVRCVELIGRKMFEHFEDRDDRLAYHSVTLDPSLGTARGGQKSKDTYPVESMGEVPIRKMTQKFARNTETPPDEDIHKICYFISKGEIRTRLGHRSKHHLRVLN</sequence>
<keyword evidence="10" id="KW-1133">Transmembrane helix</keyword>
<feature type="region of interest" description="Disordered" evidence="9">
    <location>
        <begin position="151"/>
        <end position="176"/>
    </location>
</feature>
<keyword evidence="7" id="KW-0966">Cell projection</keyword>
<evidence type="ECO:0000313" key="14">
    <source>
        <dbReference type="Proteomes" id="UP000654075"/>
    </source>
</evidence>
<keyword evidence="5 8" id="KW-0175">Coiled coil</keyword>
<gene>
    <name evidence="13" type="ORF">PGLA1383_LOCUS16305</name>
</gene>
<feature type="coiled-coil region" evidence="8">
    <location>
        <begin position="232"/>
        <end position="264"/>
    </location>
</feature>
<dbReference type="Pfam" id="PF24667">
    <property type="entry name" value="MORN_DRC7"/>
    <property type="match status" value="1"/>
</dbReference>
<feature type="region of interest" description="Disordered" evidence="9">
    <location>
        <begin position="1"/>
        <end position="44"/>
    </location>
</feature>
<evidence type="ECO:0000256" key="5">
    <source>
        <dbReference type="ARBA" id="ARBA00023054"/>
    </source>
</evidence>
<feature type="transmembrane region" description="Helical" evidence="10">
    <location>
        <begin position="1049"/>
        <end position="1068"/>
    </location>
</feature>
<dbReference type="PANTHER" id="PTHR35249:SF2">
    <property type="entry name" value="DYNEIN REGULATORY COMPLEX SUBUNIT 7"/>
    <property type="match status" value="1"/>
</dbReference>
<dbReference type="Gene3D" id="1.10.1070.11">
    <property type="entry name" value="Phosphatidylinositol 3-/4-kinase, catalytic domain"/>
    <property type="match status" value="1"/>
</dbReference>
<evidence type="ECO:0000256" key="7">
    <source>
        <dbReference type="ARBA" id="ARBA00023273"/>
    </source>
</evidence>
<dbReference type="PANTHER" id="PTHR35249">
    <property type="entry name" value="DYNEIN REGULATORY COMPLEX SUBUNIT 7"/>
    <property type="match status" value="1"/>
</dbReference>
<evidence type="ECO:0000256" key="10">
    <source>
        <dbReference type="SAM" id="Phobius"/>
    </source>
</evidence>
<dbReference type="GO" id="GO:0031514">
    <property type="term" value="C:motile cilium"/>
    <property type="evidence" value="ECO:0007669"/>
    <property type="project" value="UniProtKB-SubCell"/>
</dbReference>
<keyword evidence="4" id="KW-0282">Flagellum</keyword>
<evidence type="ECO:0000256" key="4">
    <source>
        <dbReference type="ARBA" id="ARBA00022846"/>
    </source>
</evidence>
<feature type="transmembrane region" description="Helical" evidence="10">
    <location>
        <begin position="1268"/>
        <end position="1297"/>
    </location>
</feature>
<evidence type="ECO:0000256" key="8">
    <source>
        <dbReference type="SAM" id="Coils"/>
    </source>
</evidence>
<evidence type="ECO:0000259" key="12">
    <source>
        <dbReference type="Pfam" id="PF24667"/>
    </source>
</evidence>
<protein>
    <recommendedName>
        <fullName evidence="15">Actin-fragmin kinase catalytic domain-containing protein</fullName>
    </recommendedName>
</protein>
<reference evidence="13" key="1">
    <citation type="submission" date="2021-02" db="EMBL/GenBank/DDBJ databases">
        <authorList>
            <person name="Dougan E. K."/>
            <person name="Rhodes N."/>
            <person name="Thang M."/>
            <person name="Chan C."/>
        </authorList>
    </citation>
    <scope>NUCLEOTIDE SEQUENCE</scope>
</reference>
<feature type="domain" description="Dynein regulatory complex subunit 7 MORN" evidence="12">
    <location>
        <begin position="1371"/>
        <end position="1540"/>
    </location>
</feature>
<evidence type="ECO:0008006" key="15">
    <source>
        <dbReference type="Google" id="ProtNLM"/>
    </source>
</evidence>
<accession>A0A813EG34</accession>
<dbReference type="InterPro" id="IPR011057">
    <property type="entry name" value="Mss4-like_sf"/>
</dbReference>
<dbReference type="SUPFAM" id="SSF56112">
    <property type="entry name" value="Protein kinase-like (PK-like)"/>
    <property type="match status" value="1"/>
</dbReference>
<dbReference type="InterPro" id="IPR056291">
    <property type="entry name" value="MORN_DRC7"/>
</dbReference>
<dbReference type="SUPFAM" id="SSF54001">
    <property type="entry name" value="Cysteine proteinases"/>
    <property type="match status" value="1"/>
</dbReference>
<proteinExistence type="inferred from homology"/>
<evidence type="ECO:0000256" key="2">
    <source>
        <dbReference type="ARBA" id="ARBA00004430"/>
    </source>
</evidence>
<dbReference type="GO" id="GO:0048870">
    <property type="term" value="P:cell motility"/>
    <property type="evidence" value="ECO:0007669"/>
    <property type="project" value="TreeGrafter"/>
</dbReference>
<keyword evidence="14" id="KW-1185">Reference proteome</keyword>
<dbReference type="InterPro" id="IPR015275">
    <property type="entry name" value="Actin-fragmin_kin_cat_dom"/>
</dbReference>
<feature type="transmembrane region" description="Helical" evidence="10">
    <location>
        <begin position="1317"/>
        <end position="1339"/>
    </location>
</feature>
<feature type="compositionally biased region" description="Basic and acidic residues" evidence="9">
    <location>
        <begin position="806"/>
        <end position="830"/>
    </location>
</feature>
<feature type="compositionally biased region" description="Acidic residues" evidence="9">
    <location>
        <begin position="831"/>
        <end position="841"/>
    </location>
</feature>
<dbReference type="Pfam" id="PF09192">
    <property type="entry name" value="Act-Frag_cataly"/>
    <property type="match status" value="1"/>
</dbReference>
<dbReference type="SUPFAM" id="SSF51316">
    <property type="entry name" value="Mss4-like"/>
    <property type="match status" value="1"/>
</dbReference>
<dbReference type="GO" id="GO:0005930">
    <property type="term" value="C:axoneme"/>
    <property type="evidence" value="ECO:0007669"/>
    <property type="project" value="UniProtKB-SubCell"/>
</dbReference>
<evidence type="ECO:0000256" key="6">
    <source>
        <dbReference type="ARBA" id="ARBA00023069"/>
    </source>
</evidence>
<dbReference type="InterPro" id="IPR038765">
    <property type="entry name" value="Papain-like_cys_pep_sf"/>
</dbReference>
<keyword evidence="10" id="KW-0812">Transmembrane</keyword>
<dbReference type="OrthoDB" id="44061at2759"/>
<dbReference type="InterPro" id="IPR036940">
    <property type="entry name" value="PI3/4_kinase_cat_sf"/>
</dbReference>
<evidence type="ECO:0000259" key="11">
    <source>
        <dbReference type="Pfam" id="PF09192"/>
    </source>
</evidence>
<evidence type="ECO:0000256" key="3">
    <source>
        <dbReference type="ARBA" id="ARBA00010738"/>
    </source>
</evidence>
<keyword evidence="10" id="KW-0472">Membrane</keyword>
<comment type="similarity">
    <text evidence="3">Belongs to the DRC7 family.</text>
</comment>
<name>A0A813EG34_POLGL</name>
<dbReference type="Proteomes" id="UP000654075">
    <property type="component" value="Unassembled WGS sequence"/>
</dbReference>
<dbReference type="Gene3D" id="3.30.1010.10">
    <property type="entry name" value="Phosphatidylinositol 3-kinase Catalytic Subunit, Chain A, domain 4"/>
    <property type="match status" value="1"/>
</dbReference>
<comment type="caution">
    <text evidence="13">The sequence shown here is derived from an EMBL/GenBank/DDBJ whole genome shotgun (WGS) entry which is preliminary data.</text>
</comment>
<dbReference type="InterPro" id="IPR011009">
    <property type="entry name" value="Kinase-like_dom_sf"/>
</dbReference>
<dbReference type="InterPro" id="IPR033551">
    <property type="entry name" value="DRC7/lobo"/>
</dbReference>
<dbReference type="EMBL" id="CAJNNV010009871">
    <property type="protein sequence ID" value="CAE8597882.1"/>
    <property type="molecule type" value="Genomic_DNA"/>
</dbReference>
<keyword evidence="6" id="KW-0969">Cilium</keyword>
<evidence type="ECO:0000256" key="9">
    <source>
        <dbReference type="SAM" id="MobiDB-lite"/>
    </source>
</evidence>
<organism evidence="13 14">
    <name type="scientific">Polarella glacialis</name>
    <name type="common">Dinoflagellate</name>
    <dbReference type="NCBI Taxonomy" id="89957"/>
    <lineage>
        <taxon>Eukaryota</taxon>
        <taxon>Sar</taxon>
        <taxon>Alveolata</taxon>
        <taxon>Dinophyceae</taxon>
        <taxon>Suessiales</taxon>
        <taxon>Suessiaceae</taxon>
        <taxon>Polarella</taxon>
    </lineage>
</organism>